<dbReference type="RefSeq" id="XP_070141641.1">
    <property type="nucleotide sequence ID" value="XM_070285540.1"/>
</dbReference>
<sequence length="373" mass="41393">MSDTENSVRAQNESPSDVDFYRAKTQSILRQINSIKFYLNADSVNQFDEADLLARMDWINSLNEAFDAAQTSLKRLDFTEISSDHRMQFSGVFMDVKAKLSRGLAAHRKSQLPASIAANSTSIEMPNHPDLSFRPRKPRLPNLEIARFHGSYAEWPDFLATFTTVIGNDDELTDIEKLQYLRSSLGGVALETIRSAHVQAIFGSKGVEKGSSKGLRELSDCMNSRLRAIRTLATTQQILDGLLIHIVTRKLDHGTREKWEEDLSITELPTWDAMESFLEKRCRMMENLDQSWNTKLGWIVSGGLSRNLLSEETCIEEVTSGGDGVIRVAMVRTATGLIKRAVANLAALPIDSEIVGTVPLPTGGVCSEQIASA</sequence>
<dbReference type="GeneID" id="138928463"/>
<dbReference type="Pfam" id="PF18701">
    <property type="entry name" value="DUF5641"/>
    <property type="match status" value="1"/>
</dbReference>
<evidence type="ECO:0000259" key="1">
    <source>
        <dbReference type="Pfam" id="PF18701"/>
    </source>
</evidence>
<evidence type="ECO:0000313" key="2">
    <source>
        <dbReference type="Proteomes" id="UP001652661"/>
    </source>
</evidence>
<reference evidence="3 4" key="1">
    <citation type="submission" date="2025-05" db="UniProtKB">
        <authorList>
            <consortium name="RefSeq"/>
        </authorList>
    </citation>
    <scope>IDENTIFICATION</scope>
    <source>
        <strain evidence="3 4">14028-0561.14</strain>
        <tissue evidence="3 4">Whole fly</tissue>
    </source>
</reference>
<dbReference type="InterPro" id="IPR005312">
    <property type="entry name" value="DUF1759"/>
</dbReference>
<proteinExistence type="predicted"/>
<gene>
    <name evidence="3" type="primary">LOC138928463</name>
    <name evidence="4" type="synonym">LOC138928464</name>
    <name evidence="5" type="synonym">LOC138928465</name>
</gene>
<evidence type="ECO:0000313" key="5">
    <source>
        <dbReference type="RefSeq" id="XP_070141643.1"/>
    </source>
</evidence>
<organism evidence="2 3">
    <name type="scientific">Drosophila kikkawai</name>
    <name type="common">Fruit fly</name>
    <dbReference type="NCBI Taxonomy" id="30033"/>
    <lineage>
        <taxon>Eukaryota</taxon>
        <taxon>Metazoa</taxon>
        <taxon>Ecdysozoa</taxon>
        <taxon>Arthropoda</taxon>
        <taxon>Hexapoda</taxon>
        <taxon>Insecta</taxon>
        <taxon>Pterygota</taxon>
        <taxon>Neoptera</taxon>
        <taxon>Endopterygota</taxon>
        <taxon>Diptera</taxon>
        <taxon>Brachycera</taxon>
        <taxon>Muscomorpha</taxon>
        <taxon>Ephydroidea</taxon>
        <taxon>Drosophilidae</taxon>
        <taxon>Drosophila</taxon>
        <taxon>Sophophora</taxon>
    </lineage>
</organism>
<protein>
    <recommendedName>
        <fullName evidence="1">DUF5641 domain-containing protein</fullName>
    </recommendedName>
</protein>
<dbReference type="RefSeq" id="XP_070141642.1">
    <property type="nucleotide sequence ID" value="XM_070285541.1"/>
</dbReference>
<name>A0ABM4GFZ9_DROKI</name>
<keyword evidence="2" id="KW-1185">Reference proteome</keyword>
<dbReference type="Proteomes" id="UP001652661">
    <property type="component" value="Chromosome 3L"/>
</dbReference>
<evidence type="ECO:0000313" key="4">
    <source>
        <dbReference type="RefSeq" id="XP_070141642.1"/>
    </source>
</evidence>
<feature type="domain" description="DUF5641" evidence="1">
    <location>
        <begin position="314"/>
        <end position="348"/>
    </location>
</feature>
<evidence type="ECO:0000313" key="3">
    <source>
        <dbReference type="RefSeq" id="XP_070141641.1"/>
    </source>
</evidence>
<dbReference type="RefSeq" id="XP_070141643.1">
    <property type="nucleotide sequence ID" value="XM_070285542.1"/>
</dbReference>
<dbReference type="InterPro" id="IPR040676">
    <property type="entry name" value="DUF5641"/>
</dbReference>
<dbReference type="Pfam" id="PF03564">
    <property type="entry name" value="DUF1759"/>
    <property type="match status" value="1"/>
</dbReference>
<accession>A0ABM4GFZ9</accession>